<organism evidence="1 2">
    <name type="scientific">Bacillus amyloliquefaciens</name>
    <name type="common">Bacillus velezensis</name>
    <dbReference type="NCBI Taxonomy" id="1390"/>
    <lineage>
        <taxon>Bacteria</taxon>
        <taxon>Bacillati</taxon>
        <taxon>Bacillota</taxon>
        <taxon>Bacilli</taxon>
        <taxon>Bacillales</taxon>
        <taxon>Bacillaceae</taxon>
        <taxon>Bacillus</taxon>
        <taxon>Bacillus amyloliquefaciens group</taxon>
    </lineage>
</organism>
<name>A0AAP7NAU0_BACAM</name>
<proteinExistence type="predicted"/>
<dbReference type="AlphaFoldDB" id="A0AAP7NAU0"/>
<sequence length="104" mass="12090">MKHIIIRKKGSDNLPAMLFYKQFAIAGDEGQVILYQVLKRGDGLYDTLTSTFLAKDIKYKNLRSLTNAVIDKLFNTTLWDVFIADPTLYDLYDEFQILDKNKTY</sequence>
<dbReference type="EMBL" id="MOEA01000001">
    <property type="protein sequence ID" value="OIK22671.1"/>
    <property type="molecule type" value="Genomic_DNA"/>
</dbReference>
<protein>
    <submittedName>
        <fullName evidence="1">Uncharacterized protein</fullName>
    </submittedName>
</protein>
<evidence type="ECO:0000313" key="2">
    <source>
        <dbReference type="Proteomes" id="UP000180036"/>
    </source>
</evidence>
<evidence type="ECO:0000313" key="1">
    <source>
        <dbReference type="EMBL" id="OIK22671.1"/>
    </source>
</evidence>
<reference evidence="1 2" key="1">
    <citation type="submission" date="2016-10" db="EMBL/GenBank/DDBJ databases">
        <authorList>
            <person name="Marach S."/>
            <person name="Prathuangwong S."/>
            <person name="Takikawa Y."/>
            <person name="Dohra H."/>
        </authorList>
    </citation>
    <scope>NUCLEOTIDE SEQUENCE [LARGE SCALE GENOMIC DNA]</scope>
    <source>
        <strain evidence="1 2">K2</strain>
    </source>
</reference>
<dbReference type="RefSeq" id="WP_071347043.1">
    <property type="nucleotide sequence ID" value="NZ_MOEA01000001.1"/>
</dbReference>
<accession>A0AAP7NAU0</accession>
<dbReference type="Proteomes" id="UP000180036">
    <property type="component" value="Unassembled WGS sequence"/>
</dbReference>
<gene>
    <name evidence="1" type="ORF">BKP66_03600</name>
</gene>
<comment type="caution">
    <text evidence="1">The sequence shown here is derived from an EMBL/GenBank/DDBJ whole genome shotgun (WGS) entry which is preliminary data.</text>
</comment>